<comment type="subcellular location">
    <subcellularLocation>
        <location evidence="1 7">Cell membrane</location>
        <topology evidence="1 7">Multi-pass membrane protein</topology>
    </subcellularLocation>
</comment>
<feature type="transmembrane region" description="Helical" evidence="7">
    <location>
        <begin position="127"/>
        <end position="149"/>
    </location>
</feature>
<dbReference type="PANTHER" id="PTHR30465">
    <property type="entry name" value="INNER MEMBRANE ABC TRANSPORTER"/>
    <property type="match status" value="1"/>
</dbReference>
<evidence type="ECO:0000256" key="5">
    <source>
        <dbReference type="ARBA" id="ARBA00022989"/>
    </source>
</evidence>
<evidence type="ECO:0000256" key="3">
    <source>
        <dbReference type="ARBA" id="ARBA00022475"/>
    </source>
</evidence>
<protein>
    <submittedName>
        <fullName evidence="9">Oligopeptide transport system permease protein OppB</fullName>
    </submittedName>
</protein>
<dbReference type="Pfam" id="PF00528">
    <property type="entry name" value="BPD_transp_1"/>
    <property type="match status" value="1"/>
</dbReference>
<dbReference type="GO" id="GO:0055085">
    <property type="term" value="P:transmembrane transport"/>
    <property type="evidence" value="ECO:0007669"/>
    <property type="project" value="InterPro"/>
</dbReference>
<dbReference type="PROSITE" id="PS50928">
    <property type="entry name" value="ABC_TM1"/>
    <property type="match status" value="1"/>
</dbReference>
<dbReference type="GO" id="GO:0005886">
    <property type="term" value="C:plasma membrane"/>
    <property type="evidence" value="ECO:0007669"/>
    <property type="project" value="UniProtKB-SubCell"/>
</dbReference>
<evidence type="ECO:0000256" key="7">
    <source>
        <dbReference type="RuleBase" id="RU363032"/>
    </source>
</evidence>
<evidence type="ECO:0000256" key="1">
    <source>
        <dbReference type="ARBA" id="ARBA00004651"/>
    </source>
</evidence>
<feature type="transmembrane region" description="Helical" evidence="7">
    <location>
        <begin position="270"/>
        <end position="297"/>
    </location>
</feature>
<evidence type="ECO:0000259" key="8">
    <source>
        <dbReference type="PROSITE" id="PS50928"/>
    </source>
</evidence>
<dbReference type="Gene3D" id="1.10.3720.10">
    <property type="entry name" value="MetI-like"/>
    <property type="match status" value="1"/>
</dbReference>
<feature type="domain" description="ABC transmembrane type-1" evidence="8">
    <location>
        <begin position="125"/>
        <end position="337"/>
    </location>
</feature>
<evidence type="ECO:0000313" key="9">
    <source>
        <dbReference type="EMBL" id="CAA9568059.1"/>
    </source>
</evidence>
<dbReference type="InterPro" id="IPR000515">
    <property type="entry name" value="MetI-like"/>
</dbReference>
<dbReference type="InterPro" id="IPR035906">
    <property type="entry name" value="MetI-like_sf"/>
</dbReference>
<reference evidence="9" key="1">
    <citation type="submission" date="2020-02" db="EMBL/GenBank/DDBJ databases">
        <authorList>
            <person name="Meier V. D."/>
        </authorList>
    </citation>
    <scope>NUCLEOTIDE SEQUENCE</scope>
    <source>
        <strain evidence="9">AVDCRST_MAG70</strain>
    </source>
</reference>
<keyword evidence="6 7" id="KW-0472">Membrane</keyword>
<dbReference type="CDD" id="cd06261">
    <property type="entry name" value="TM_PBP2"/>
    <property type="match status" value="1"/>
</dbReference>
<organism evidence="9">
    <name type="scientific">uncultured Thermomicrobiales bacterium</name>
    <dbReference type="NCBI Taxonomy" id="1645740"/>
    <lineage>
        <taxon>Bacteria</taxon>
        <taxon>Pseudomonadati</taxon>
        <taxon>Thermomicrobiota</taxon>
        <taxon>Thermomicrobia</taxon>
        <taxon>Thermomicrobiales</taxon>
        <taxon>environmental samples</taxon>
    </lineage>
</organism>
<name>A0A6J4V9L5_9BACT</name>
<keyword evidence="4 7" id="KW-0812">Transmembrane</keyword>
<gene>
    <name evidence="9" type="ORF">AVDCRST_MAG70-2229</name>
</gene>
<evidence type="ECO:0000256" key="4">
    <source>
        <dbReference type="ARBA" id="ARBA00022692"/>
    </source>
</evidence>
<feature type="transmembrane region" description="Helical" evidence="7">
    <location>
        <begin position="161"/>
        <end position="187"/>
    </location>
</feature>
<evidence type="ECO:0000256" key="2">
    <source>
        <dbReference type="ARBA" id="ARBA00022448"/>
    </source>
</evidence>
<keyword evidence="2 7" id="KW-0813">Transport</keyword>
<keyword evidence="3" id="KW-1003">Cell membrane</keyword>
<dbReference type="AlphaFoldDB" id="A0A6J4V9L5"/>
<sequence length="350" mass="38575">MITILRPLVIRAITLFGVLLAVLVLLVVSLGATGFSDNLLRAQVSEQLRGERTTYAQTIRDPAALEQTLVEREAELERFYGLDDAWYVRLPPQVFRVLTLDLGEARSLRTAEGSNRISAIILERLPYTIFLLTTSSVIVAVVGLLVGARMATRVGSRADRVLAYVAAITFAVPTWWLGILLIVVVAFQLDWLPAGGMYSVPPPTGRWDRTVDLAHHAILPILTMVPINIGPYVYSVRTMTVSTAQEPHVQLARAKGLPESRITRRHVLRVAAPPIVTGLILGLAGSLSGSILVETVFNWQGMGRLYYDAVSGTPDEGVIVALTFIFTLMYVAARFLLDILYVLLDPRVRY</sequence>
<keyword evidence="5 7" id="KW-1133">Transmembrane helix</keyword>
<dbReference type="SUPFAM" id="SSF161098">
    <property type="entry name" value="MetI-like"/>
    <property type="match status" value="1"/>
</dbReference>
<feature type="transmembrane region" description="Helical" evidence="7">
    <location>
        <begin position="317"/>
        <end position="344"/>
    </location>
</feature>
<comment type="similarity">
    <text evidence="7">Belongs to the binding-protein-dependent transport system permease family.</text>
</comment>
<proteinExistence type="inferred from homology"/>
<dbReference type="PANTHER" id="PTHR30465:SF45">
    <property type="entry name" value="BINDING-PROTEIN-DEPENDENT TRANSPORT SYSTEMS INNER MEMBRANE COMPONENT"/>
    <property type="match status" value="1"/>
</dbReference>
<evidence type="ECO:0000256" key="6">
    <source>
        <dbReference type="ARBA" id="ARBA00023136"/>
    </source>
</evidence>
<accession>A0A6J4V9L5</accession>
<feature type="transmembrane region" description="Helical" evidence="7">
    <location>
        <begin position="213"/>
        <end position="234"/>
    </location>
</feature>
<dbReference type="EMBL" id="CADCWH010000359">
    <property type="protein sequence ID" value="CAA9568059.1"/>
    <property type="molecule type" value="Genomic_DNA"/>
</dbReference>
<feature type="transmembrane region" description="Helical" evidence="7">
    <location>
        <begin position="12"/>
        <end position="32"/>
    </location>
</feature>